<dbReference type="SUPFAM" id="SSF46689">
    <property type="entry name" value="Homeodomain-like"/>
    <property type="match status" value="1"/>
</dbReference>
<reference evidence="5" key="1">
    <citation type="submission" date="2016-10" db="EMBL/GenBank/DDBJ databases">
        <authorList>
            <person name="Varghese N."/>
            <person name="Submissions S."/>
        </authorList>
    </citation>
    <scope>NUCLEOTIDE SEQUENCE [LARGE SCALE GENOMIC DNA]</scope>
    <source>
        <strain evidence="5">CGMCC 1.11012</strain>
    </source>
</reference>
<feature type="DNA-binding region" description="H-T-H motif" evidence="2">
    <location>
        <begin position="32"/>
        <end position="51"/>
    </location>
</feature>
<evidence type="ECO:0000259" key="3">
    <source>
        <dbReference type="PROSITE" id="PS50977"/>
    </source>
</evidence>
<keyword evidence="1 2" id="KW-0238">DNA-binding</keyword>
<dbReference type="EMBL" id="FNDX01000012">
    <property type="protein sequence ID" value="SDJ12220.1"/>
    <property type="molecule type" value="Genomic_DNA"/>
</dbReference>
<dbReference type="AlphaFoldDB" id="A0A1G8R743"/>
<organism evidence="4 5">
    <name type="scientific">Paenibacillus typhae</name>
    <dbReference type="NCBI Taxonomy" id="1174501"/>
    <lineage>
        <taxon>Bacteria</taxon>
        <taxon>Bacillati</taxon>
        <taxon>Bacillota</taxon>
        <taxon>Bacilli</taxon>
        <taxon>Bacillales</taxon>
        <taxon>Paenibacillaceae</taxon>
        <taxon>Paenibacillus</taxon>
    </lineage>
</organism>
<dbReference type="PANTHER" id="PTHR30055">
    <property type="entry name" value="HTH-TYPE TRANSCRIPTIONAL REGULATOR RUTR"/>
    <property type="match status" value="1"/>
</dbReference>
<dbReference type="Pfam" id="PF00440">
    <property type="entry name" value="TetR_N"/>
    <property type="match status" value="1"/>
</dbReference>
<feature type="domain" description="HTH tetR-type" evidence="3">
    <location>
        <begin position="9"/>
        <end position="69"/>
    </location>
</feature>
<dbReference type="SUPFAM" id="SSF48498">
    <property type="entry name" value="Tetracyclin repressor-like, C-terminal domain"/>
    <property type="match status" value="1"/>
</dbReference>
<dbReference type="InterPro" id="IPR009057">
    <property type="entry name" value="Homeodomain-like_sf"/>
</dbReference>
<dbReference type="STRING" id="1174501.SAMN05216192_1124"/>
<dbReference type="InterPro" id="IPR001647">
    <property type="entry name" value="HTH_TetR"/>
</dbReference>
<dbReference type="InterPro" id="IPR036271">
    <property type="entry name" value="Tet_transcr_reg_TetR-rel_C_sf"/>
</dbReference>
<gene>
    <name evidence="4" type="ORF">SAMN05216192_1124</name>
</gene>
<dbReference type="OrthoDB" id="277085at2"/>
<dbReference type="InterPro" id="IPR050109">
    <property type="entry name" value="HTH-type_TetR-like_transc_reg"/>
</dbReference>
<protein>
    <submittedName>
        <fullName evidence="4">Transcriptional regulator, TetR family</fullName>
    </submittedName>
</protein>
<dbReference type="PANTHER" id="PTHR30055:SF226">
    <property type="entry name" value="HTH-TYPE TRANSCRIPTIONAL REGULATOR PKSA"/>
    <property type="match status" value="1"/>
</dbReference>
<dbReference type="Gene3D" id="1.10.357.10">
    <property type="entry name" value="Tetracycline Repressor, domain 2"/>
    <property type="match status" value="1"/>
</dbReference>
<evidence type="ECO:0000256" key="1">
    <source>
        <dbReference type="ARBA" id="ARBA00023125"/>
    </source>
</evidence>
<dbReference type="InterPro" id="IPR039536">
    <property type="entry name" value="TetR_C_Proteobacteria"/>
</dbReference>
<accession>A0A1G8R743</accession>
<evidence type="ECO:0000313" key="5">
    <source>
        <dbReference type="Proteomes" id="UP000199050"/>
    </source>
</evidence>
<dbReference type="Pfam" id="PF14246">
    <property type="entry name" value="TetR_C_7"/>
    <property type="match status" value="1"/>
</dbReference>
<dbReference type="PROSITE" id="PS50977">
    <property type="entry name" value="HTH_TETR_2"/>
    <property type="match status" value="1"/>
</dbReference>
<dbReference type="PRINTS" id="PR00455">
    <property type="entry name" value="HTHTETR"/>
</dbReference>
<proteinExistence type="predicted"/>
<dbReference type="GO" id="GO:0003700">
    <property type="term" value="F:DNA-binding transcription factor activity"/>
    <property type="evidence" value="ECO:0007669"/>
    <property type="project" value="TreeGrafter"/>
</dbReference>
<dbReference type="Proteomes" id="UP000199050">
    <property type="component" value="Unassembled WGS sequence"/>
</dbReference>
<name>A0A1G8R743_9BACL</name>
<evidence type="ECO:0000256" key="2">
    <source>
        <dbReference type="PROSITE-ProRule" id="PRU00335"/>
    </source>
</evidence>
<evidence type="ECO:0000313" key="4">
    <source>
        <dbReference type="EMBL" id="SDJ12220.1"/>
    </source>
</evidence>
<dbReference type="GO" id="GO:0000976">
    <property type="term" value="F:transcription cis-regulatory region binding"/>
    <property type="evidence" value="ECO:0007669"/>
    <property type="project" value="TreeGrafter"/>
</dbReference>
<keyword evidence="5" id="KW-1185">Reference proteome</keyword>
<dbReference type="RefSeq" id="WP_090714608.1">
    <property type="nucleotide sequence ID" value="NZ_CBCSKY010000025.1"/>
</dbReference>
<sequence length="198" mass="22692">MSEGSNAVKNTGDKLLLAAIDLMASKGYKGVTTQEIAAAAGLSEKTLFRHFGSKQNLLEAAFDRFHYAEEMTRLFNEKLVWELETDLLLISRTYHEIMNRNRKMIMISVKEADHLPGFRERTIRHPKQFIEILTRYFTEMTAQGKLIETNAELQAYSFISMNYGVFLNHLTAGEDFPGLKLEDFITESVRTFTRGLAR</sequence>